<evidence type="ECO:0000313" key="2">
    <source>
        <dbReference type="EMBL" id="KAH0938924.1"/>
    </source>
</evidence>
<dbReference type="EMBL" id="JAGKQM010000002">
    <property type="protein sequence ID" value="KAH0938924.1"/>
    <property type="molecule type" value="Genomic_DNA"/>
</dbReference>
<dbReference type="InterPro" id="IPR025836">
    <property type="entry name" value="Zn_knuckle_CX2CX4HX4C"/>
</dbReference>
<proteinExistence type="predicted"/>
<dbReference type="Proteomes" id="UP000824890">
    <property type="component" value="Unassembled WGS sequence"/>
</dbReference>
<sequence>MGPSNRVRSAHMEDTKGKGIIYEDDDEPIMLEEQDDSHTIRKFRMSLIGKVLNPKNQNITGIPLHLWTVKNIGGRLGHIDTMELSAGRLLIDPLVFARKVQSTSEDEVTSKIKYELLFRHCNYCGLMTHEESYCSKKLEETKSQLAKTDLFSRVQLPQYNSIPQKLLSDHNGRRDTISSQLNHSEAIPFNAQCTDHHRWRKHRYGDKYGAVRTFTARYRDLMLHMSIRNIKNGEKSSTELRKLVGLNHKSRFSFQRVRLAINPTMWDMENSTIVTPSRIDLHNEENVMICGREVVKAITFSPMEEENHENFNNEDQMINALQDMDIFGSSSIAFADHDSRMVGRKPRGQSSSRSGTQLGVCAGAPFILQIKKAAFLRRGSPRTRQSLQRIFLHMR</sequence>
<organism evidence="2 3">
    <name type="scientific">Brassica napus</name>
    <name type="common">Rape</name>
    <dbReference type="NCBI Taxonomy" id="3708"/>
    <lineage>
        <taxon>Eukaryota</taxon>
        <taxon>Viridiplantae</taxon>
        <taxon>Streptophyta</taxon>
        <taxon>Embryophyta</taxon>
        <taxon>Tracheophyta</taxon>
        <taxon>Spermatophyta</taxon>
        <taxon>Magnoliopsida</taxon>
        <taxon>eudicotyledons</taxon>
        <taxon>Gunneridae</taxon>
        <taxon>Pentapetalae</taxon>
        <taxon>rosids</taxon>
        <taxon>malvids</taxon>
        <taxon>Brassicales</taxon>
        <taxon>Brassicaceae</taxon>
        <taxon>Brassiceae</taxon>
        <taxon>Brassica</taxon>
    </lineage>
</organism>
<comment type="caution">
    <text evidence="2">The sequence shown here is derived from an EMBL/GenBank/DDBJ whole genome shotgun (WGS) entry which is preliminary data.</text>
</comment>
<protein>
    <recommendedName>
        <fullName evidence="1">Zinc knuckle CX2CX4HX4C domain-containing protein</fullName>
    </recommendedName>
</protein>
<evidence type="ECO:0000313" key="3">
    <source>
        <dbReference type="Proteomes" id="UP000824890"/>
    </source>
</evidence>
<accession>A0ABQ8EBA3</accession>
<gene>
    <name evidence="2" type="ORF">HID58_006385</name>
</gene>
<feature type="domain" description="Zinc knuckle CX2CX4HX4C" evidence="1">
    <location>
        <begin position="92"/>
        <end position="136"/>
    </location>
</feature>
<keyword evidence="3" id="KW-1185">Reference proteome</keyword>
<name>A0ABQ8EBA3_BRANA</name>
<evidence type="ECO:0000259" key="1">
    <source>
        <dbReference type="Pfam" id="PF14392"/>
    </source>
</evidence>
<reference evidence="2 3" key="1">
    <citation type="submission" date="2021-05" db="EMBL/GenBank/DDBJ databases">
        <title>Genome Assembly of Synthetic Allotetraploid Brassica napus Reveals Homoeologous Exchanges between Subgenomes.</title>
        <authorList>
            <person name="Davis J.T."/>
        </authorList>
    </citation>
    <scope>NUCLEOTIDE SEQUENCE [LARGE SCALE GENOMIC DNA]</scope>
    <source>
        <strain evidence="3">cv. Da-Ae</strain>
        <tissue evidence="2">Seedling</tissue>
    </source>
</reference>
<dbReference type="Pfam" id="PF14392">
    <property type="entry name" value="zf-CCHC_4"/>
    <property type="match status" value="1"/>
</dbReference>